<evidence type="ECO:0000313" key="2">
    <source>
        <dbReference type="EMBL" id="GAA1534861.1"/>
    </source>
</evidence>
<dbReference type="EMBL" id="BAAAOR010000030">
    <property type="protein sequence ID" value="GAA1534861.1"/>
    <property type="molecule type" value="Genomic_DNA"/>
</dbReference>
<gene>
    <name evidence="2" type="ORF">GCM10009788_42100</name>
</gene>
<reference evidence="2 3" key="1">
    <citation type="journal article" date="2019" name="Int. J. Syst. Evol. Microbiol.">
        <title>The Global Catalogue of Microorganisms (GCM) 10K type strain sequencing project: providing services to taxonomists for standard genome sequencing and annotation.</title>
        <authorList>
            <consortium name="The Broad Institute Genomics Platform"/>
            <consortium name="The Broad Institute Genome Sequencing Center for Infectious Disease"/>
            <person name="Wu L."/>
            <person name="Ma J."/>
        </authorList>
    </citation>
    <scope>NUCLEOTIDE SEQUENCE [LARGE SCALE GENOMIC DNA]</scope>
    <source>
        <strain evidence="2 3">JCM 14942</strain>
    </source>
</reference>
<sequence length="174" mass="18770">MPDRPLGGLARQCWAEVGGQLLDGRNDHLRLGSRHPARPHAVRHARPPFQGLGQAQLGTGGHGVGLGDVGQPSRHVPSAVGVGDVIARSQDPGLEFGDLGLDPTELDQRSLLLRDRHEHRLRVCQPGQRAAHLGRGAHDRMRRNQSGDRHDRPPSSSADPGTFNGSSRLVGRHL</sequence>
<organism evidence="2 3">
    <name type="scientific">Nocardioides humi</name>
    <dbReference type="NCBI Taxonomy" id="449461"/>
    <lineage>
        <taxon>Bacteria</taxon>
        <taxon>Bacillati</taxon>
        <taxon>Actinomycetota</taxon>
        <taxon>Actinomycetes</taxon>
        <taxon>Propionibacteriales</taxon>
        <taxon>Nocardioidaceae</taxon>
        <taxon>Nocardioides</taxon>
    </lineage>
</organism>
<dbReference type="Proteomes" id="UP001500842">
    <property type="component" value="Unassembled WGS sequence"/>
</dbReference>
<feature type="region of interest" description="Disordered" evidence="1">
    <location>
        <begin position="129"/>
        <end position="174"/>
    </location>
</feature>
<dbReference type="RefSeq" id="WP_181411274.1">
    <property type="nucleotide sequence ID" value="NZ_BAAAOR010000030.1"/>
</dbReference>
<evidence type="ECO:0000313" key="3">
    <source>
        <dbReference type="Proteomes" id="UP001500842"/>
    </source>
</evidence>
<proteinExistence type="predicted"/>
<accession>A0ABN2B8C3</accession>
<name>A0ABN2B8C3_9ACTN</name>
<comment type="caution">
    <text evidence="2">The sequence shown here is derived from an EMBL/GenBank/DDBJ whole genome shotgun (WGS) entry which is preliminary data.</text>
</comment>
<keyword evidence="3" id="KW-1185">Reference proteome</keyword>
<protein>
    <submittedName>
        <fullName evidence="2">Uncharacterized protein</fullName>
    </submittedName>
</protein>
<evidence type="ECO:0000256" key="1">
    <source>
        <dbReference type="SAM" id="MobiDB-lite"/>
    </source>
</evidence>
<feature type="compositionally biased region" description="Polar residues" evidence="1">
    <location>
        <begin position="154"/>
        <end position="167"/>
    </location>
</feature>